<evidence type="ECO:0008006" key="5">
    <source>
        <dbReference type="Google" id="ProtNLM"/>
    </source>
</evidence>
<dbReference type="GO" id="GO:0004803">
    <property type="term" value="F:transposase activity"/>
    <property type="evidence" value="ECO:0007669"/>
    <property type="project" value="InterPro"/>
</dbReference>
<evidence type="ECO:0000313" key="3">
    <source>
        <dbReference type="EMBL" id="GGM57264.1"/>
    </source>
</evidence>
<dbReference type="PANTHER" id="PTHR33609">
    <property type="entry name" value="LOW CALCIUM RESPONSE LOCUS PROTEIN S"/>
    <property type="match status" value="1"/>
</dbReference>
<reference evidence="4" key="1">
    <citation type="journal article" date="2019" name="Int. J. Syst. Evol. Microbiol.">
        <title>The Global Catalogue of Microorganisms (GCM) 10K type strain sequencing project: providing services to taxonomists for standard genome sequencing and annotation.</title>
        <authorList>
            <consortium name="The Broad Institute Genomics Platform"/>
            <consortium name="The Broad Institute Genome Sequencing Center for Infectious Disease"/>
            <person name="Wu L."/>
            <person name="Ma J."/>
        </authorList>
    </citation>
    <scope>NUCLEOTIDE SEQUENCE [LARGE SCALE GENOMIC DNA]</scope>
    <source>
        <strain evidence="4">JCM 31047</strain>
    </source>
</reference>
<dbReference type="EMBL" id="BMQG01000021">
    <property type="protein sequence ID" value="GGM57264.1"/>
    <property type="molecule type" value="Genomic_DNA"/>
</dbReference>
<dbReference type="Pfam" id="PF01527">
    <property type="entry name" value="HTH_Tnp_1"/>
    <property type="match status" value="1"/>
</dbReference>
<dbReference type="PANTHER" id="PTHR33609:SF1">
    <property type="entry name" value="TRANSPOSASE"/>
    <property type="match status" value="1"/>
</dbReference>
<evidence type="ECO:0000313" key="4">
    <source>
        <dbReference type="Proteomes" id="UP000600547"/>
    </source>
</evidence>
<dbReference type="GO" id="GO:0003677">
    <property type="term" value="F:DNA binding"/>
    <property type="evidence" value="ECO:0007669"/>
    <property type="project" value="InterPro"/>
</dbReference>
<feature type="coiled-coil region" evidence="1">
    <location>
        <begin position="49"/>
        <end position="76"/>
    </location>
</feature>
<dbReference type="InterPro" id="IPR002514">
    <property type="entry name" value="Transposase_8"/>
</dbReference>
<keyword evidence="4" id="KW-1185">Reference proteome</keyword>
<dbReference type="SUPFAM" id="SSF46689">
    <property type="entry name" value="Homeodomain-like"/>
    <property type="match status" value="1"/>
</dbReference>
<evidence type="ECO:0000256" key="1">
    <source>
        <dbReference type="SAM" id="Coils"/>
    </source>
</evidence>
<organism evidence="3 4">
    <name type="scientific">Deinococcus arenae</name>
    <dbReference type="NCBI Taxonomy" id="1452751"/>
    <lineage>
        <taxon>Bacteria</taxon>
        <taxon>Thermotogati</taxon>
        <taxon>Deinococcota</taxon>
        <taxon>Deinococci</taxon>
        <taxon>Deinococcales</taxon>
        <taxon>Deinococcaceae</taxon>
        <taxon>Deinococcus</taxon>
    </lineage>
</organism>
<sequence length="116" mass="12625">MKHKQYSENEILDVLAQVEAGTAVSDVTRLSGVSKATIHRWQARYGGMTKDDAKRVRQLEEENRRLKKLVADLALDNSILKEVPPAESGESRPAAAGPDAHQTTGHPGSAAPVRDQ</sequence>
<evidence type="ECO:0000256" key="2">
    <source>
        <dbReference type="SAM" id="MobiDB-lite"/>
    </source>
</evidence>
<dbReference type="InterPro" id="IPR009057">
    <property type="entry name" value="Homeodomain-like_sf"/>
</dbReference>
<dbReference type="InterPro" id="IPR052546">
    <property type="entry name" value="Transposase_8_domain"/>
</dbReference>
<name>A0A8H9GS97_9DEIO</name>
<accession>A0A8H9GS97</accession>
<comment type="caution">
    <text evidence="3">The sequence shown here is derived from an EMBL/GenBank/DDBJ whole genome shotgun (WGS) entry which is preliminary data.</text>
</comment>
<keyword evidence="1" id="KW-0175">Coiled coil</keyword>
<proteinExistence type="predicted"/>
<dbReference type="GO" id="GO:0006313">
    <property type="term" value="P:DNA transposition"/>
    <property type="evidence" value="ECO:0007669"/>
    <property type="project" value="InterPro"/>
</dbReference>
<feature type="region of interest" description="Disordered" evidence="2">
    <location>
        <begin position="79"/>
        <end position="116"/>
    </location>
</feature>
<gene>
    <name evidence="3" type="ORF">GCM10008956_36180</name>
</gene>
<dbReference type="Proteomes" id="UP000600547">
    <property type="component" value="Unassembled WGS sequence"/>
</dbReference>
<protein>
    <recommendedName>
        <fullName evidence="5">Transposase</fullName>
    </recommendedName>
</protein>
<dbReference type="AlphaFoldDB" id="A0A8H9GS97"/>